<keyword evidence="3" id="KW-1185">Reference proteome</keyword>
<name>A0A3N6NSR2_NATCH</name>
<protein>
    <recommendedName>
        <fullName evidence="4">Polyprenyl synthetase</fullName>
    </recommendedName>
</protein>
<dbReference type="Gene3D" id="1.10.600.10">
    <property type="entry name" value="Farnesyl Diphosphate Synthase"/>
    <property type="match status" value="1"/>
</dbReference>
<accession>A0A3N6NSR2</accession>
<gene>
    <name evidence="2" type="ORF">EA472_01660</name>
</gene>
<sequence length="295" mass="31858">MSEHTAIHDDFAPLDRSFTQLSPSVRTIVTEALSPRDRSLPVALCTLAGQLGGRTAPELSETEVSHIVEPVANAVSAFEGYVTIRLDLLTSDRYDRPTVRDAAVLASDYLHADAYERLADAPVPADRSLELYRVLTGGSTKLATQLLASAANESTHADAEFAPTGTLVGTAGELGAAAVGSSDETRAAIERYGRALATALAADPSTGEVSRRDVTRILSGAPPSAPVDDSERVGDDRSRRTPSSERERHLERAREAIERLNRDRPFETSRDERSPVARLEWATRIPFQHGECDDG</sequence>
<evidence type="ECO:0008006" key="4">
    <source>
        <dbReference type="Google" id="ProtNLM"/>
    </source>
</evidence>
<reference evidence="2 3" key="1">
    <citation type="submission" date="2018-10" db="EMBL/GenBank/DDBJ databases">
        <title>Natrarchaeobius chitinivorans gen. nov., sp. nov., and Natrarchaeobius haloalkaliphilus sp. nov., alkaliphilic, chitin-utilizing haloarchaea from hypersaline alkaline lakes.</title>
        <authorList>
            <person name="Sorokin D.Y."/>
            <person name="Elcheninov A.G."/>
            <person name="Kostrikina N.A."/>
            <person name="Bale N.J."/>
            <person name="Sinninghe Damste J.S."/>
            <person name="Khijniak T.V."/>
            <person name="Kublanov I.V."/>
            <person name="Toshchakov S.V."/>
        </authorList>
    </citation>
    <scope>NUCLEOTIDE SEQUENCE [LARGE SCALE GENOMIC DNA]</scope>
    <source>
        <strain evidence="2 3">AArcht7</strain>
    </source>
</reference>
<dbReference type="OrthoDB" id="202855at2157"/>
<evidence type="ECO:0000256" key="1">
    <source>
        <dbReference type="SAM" id="MobiDB-lite"/>
    </source>
</evidence>
<feature type="compositionally biased region" description="Basic and acidic residues" evidence="1">
    <location>
        <begin position="229"/>
        <end position="275"/>
    </location>
</feature>
<evidence type="ECO:0000313" key="3">
    <source>
        <dbReference type="Proteomes" id="UP000281431"/>
    </source>
</evidence>
<dbReference type="AlphaFoldDB" id="A0A3N6NSR2"/>
<dbReference type="Proteomes" id="UP000281431">
    <property type="component" value="Unassembled WGS sequence"/>
</dbReference>
<dbReference type="InterPro" id="IPR008949">
    <property type="entry name" value="Isoprenoid_synthase_dom_sf"/>
</dbReference>
<organism evidence="2 3">
    <name type="scientific">Natrarchaeobius chitinivorans</name>
    <dbReference type="NCBI Taxonomy" id="1679083"/>
    <lineage>
        <taxon>Archaea</taxon>
        <taxon>Methanobacteriati</taxon>
        <taxon>Methanobacteriota</taxon>
        <taxon>Stenosarchaea group</taxon>
        <taxon>Halobacteria</taxon>
        <taxon>Halobacteriales</taxon>
        <taxon>Natrialbaceae</taxon>
        <taxon>Natrarchaeobius</taxon>
    </lineage>
</organism>
<proteinExistence type="predicted"/>
<dbReference type="EMBL" id="REFZ01000001">
    <property type="protein sequence ID" value="RQH03313.1"/>
    <property type="molecule type" value="Genomic_DNA"/>
</dbReference>
<evidence type="ECO:0000313" key="2">
    <source>
        <dbReference type="EMBL" id="RQH03313.1"/>
    </source>
</evidence>
<feature type="region of interest" description="Disordered" evidence="1">
    <location>
        <begin position="217"/>
        <end position="275"/>
    </location>
</feature>
<dbReference type="SUPFAM" id="SSF48576">
    <property type="entry name" value="Terpenoid synthases"/>
    <property type="match status" value="1"/>
</dbReference>
<comment type="caution">
    <text evidence="2">The sequence shown here is derived from an EMBL/GenBank/DDBJ whole genome shotgun (WGS) entry which is preliminary data.</text>
</comment>